<dbReference type="RefSeq" id="WP_379681793.1">
    <property type="nucleotide sequence ID" value="NZ_JBHLWP010000030.1"/>
</dbReference>
<protein>
    <submittedName>
        <fullName evidence="2">CU044_2847 family protein</fullName>
    </submittedName>
</protein>
<dbReference type="NCBIfam" id="NF041216">
    <property type="entry name" value="CU044_2847_fam"/>
    <property type="match status" value="1"/>
</dbReference>
<sequence length="105" mass="11006">MNKLIEFNVPGGRVLVETQEAATGSVVRGVGVAEVTEKVGKSFEDALSVIHSVAEAAMNTCKGLDVAPDLVEVEFGLKFGAKVDVVIAKGIAEGNLRIKLAWKPA</sequence>
<feature type="domain" description="Trypsin-co-occurring" evidence="1">
    <location>
        <begin position="11"/>
        <end position="104"/>
    </location>
</feature>
<organism evidence="2 3">
    <name type="scientific">Massilia consociata</name>
    <dbReference type="NCBI Taxonomy" id="760117"/>
    <lineage>
        <taxon>Bacteria</taxon>
        <taxon>Pseudomonadati</taxon>
        <taxon>Pseudomonadota</taxon>
        <taxon>Betaproteobacteria</taxon>
        <taxon>Burkholderiales</taxon>
        <taxon>Oxalobacteraceae</taxon>
        <taxon>Telluria group</taxon>
        <taxon>Massilia</taxon>
    </lineage>
</organism>
<keyword evidence="3" id="KW-1185">Reference proteome</keyword>
<comment type="caution">
    <text evidence="2">The sequence shown here is derived from an EMBL/GenBank/DDBJ whole genome shotgun (WGS) entry which is preliminary data.</text>
</comment>
<gene>
    <name evidence="2" type="ORF">ACFFJK_21900</name>
</gene>
<evidence type="ECO:0000313" key="3">
    <source>
        <dbReference type="Proteomes" id="UP001589773"/>
    </source>
</evidence>
<dbReference type="EMBL" id="JBHLWP010000030">
    <property type="protein sequence ID" value="MFC0254548.1"/>
    <property type="molecule type" value="Genomic_DNA"/>
</dbReference>
<dbReference type="Pfam" id="PF19493">
    <property type="entry name" value="Trypco1"/>
    <property type="match status" value="1"/>
</dbReference>
<evidence type="ECO:0000259" key="1">
    <source>
        <dbReference type="Pfam" id="PF19493"/>
    </source>
</evidence>
<evidence type="ECO:0000313" key="2">
    <source>
        <dbReference type="EMBL" id="MFC0254548.1"/>
    </source>
</evidence>
<accession>A0ABV6FLX9</accession>
<reference evidence="2 3" key="1">
    <citation type="submission" date="2024-09" db="EMBL/GenBank/DDBJ databases">
        <authorList>
            <person name="Sun Q."/>
            <person name="Mori K."/>
        </authorList>
    </citation>
    <scope>NUCLEOTIDE SEQUENCE [LARGE SCALE GENOMIC DNA]</scope>
    <source>
        <strain evidence="2 3">CCM 7792</strain>
    </source>
</reference>
<dbReference type="InterPro" id="IPR045794">
    <property type="entry name" value="Trypco1"/>
</dbReference>
<name>A0ABV6FLX9_9BURK</name>
<dbReference type="Proteomes" id="UP001589773">
    <property type="component" value="Unassembled WGS sequence"/>
</dbReference>
<proteinExistence type="predicted"/>